<keyword evidence="2" id="KW-0472">Membrane</keyword>
<feature type="compositionally biased region" description="Pro residues" evidence="1">
    <location>
        <begin position="45"/>
        <end position="54"/>
    </location>
</feature>
<dbReference type="eggNOG" id="COG2314">
    <property type="taxonomic scope" value="Bacteria"/>
</dbReference>
<feature type="compositionally biased region" description="Low complexity" evidence="1">
    <location>
        <begin position="120"/>
        <end position="147"/>
    </location>
</feature>
<evidence type="ECO:0000256" key="1">
    <source>
        <dbReference type="SAM" id="MobiDB-lite"/>
    </source>
</evidence>
<dbReference type="HOGENOM" id="CLU_856924_0_0_11"/>
<dbReference type="KEGG" id="ace:Acel_1025"/>
<feature type="transmembrane region" description="Helical" evidence="2">
    <location>
        <begin position="75"/>
        <end position="93"/>
    </location>
</feature>
<keyword evidence="4" id="KW-1185">Reference proteome</keyword>
<dbReference type="STRING" id="351607.Acel_1025"/>
<dbReference type="OrthoDB" id="2004788at2"/>
<feature type="region of interest" description="Disordered" evidence="1">
    <location>
        <begin position="120"/>
        <end position="162"/>
    </location>
</feature>
<reference evidence="3 4" key="1">
    <citation type="journal article" date="2009" name="Genome Res.">
        <title>Complete genome of the cellulolytic thermophile Acidothermus cellulolyticus 11B provides insights into its ecophysiological and evolutionary adaptations.</title>
        <authorList>
            <person name="Barabote R.D."/>
            <person name="Xie G."/>
            <person name="Leu D.H."/>
            <person name="Normand P."/>
            <person name="Necsulea A."/>
            <person name="Daubin V."/>
            <person name="Medigue C."/>
            <person name="Adney W.S."/>
            <person name="Xu X.C."/>
            <person name="Lapidus A."/>
            <person name="Parales R.E."/>
            <person name="Detter C."/>
            <person name="Pujic P."/>
            <person name="Bruce D."/>
            <person name="Lavire C."/>
            <person name="Challacombe J.F."/>
            <person name="Brettin T.S."/>
            <person name="Berry A.M."/>
        </authorList>
    </citation>
    <scope>NUCLEOTIDE SEQUENCE [LARGE SCALE GENOMIC DNA]</scope>
    <source>
        <strain evidence="4">ATCC 43068 / DSM 8971 / 11B</strain>
    </source>
</reference>
<protein>
    <submittedName>
        <fullName evidence="3">Uncharacterized protein</fullName>
    </submittedName>
</protein>
<sequence>MVNNDDTPAPGGAAPSPGGLTPPAHGTGHATGAASSAEPTTSAPQPRPGTPPPTAQGYTPPAGPARTSWFARHKILTGLGVLIVLIVVIAVATSHPTPSKTNAATSGAAQSTAAASSGLVTTAATGSTPESAAATEASTEPATPAQTPIASPRSYSGQGDSVVHITKPVSGPVLLTATYQGGANNFVVEALGPDLSSTDVLINTIGAYHGTVLLDGPNSFSQDTTALKVTATGPWSITLADPRTARNFDTTISGKGDEVVNYTGGPAAFLITNQGQDNFVVTALGGDFPDLLVNTIGNYHGTVPISASGLVQIESDGSWTMTKQ</sequence>
<dbReference type="EMBL" id="CP000481">
    <property type="protein sequence ID" value="ABK52798.1"/>
    <property type="molecule type" value="Genomic_DNA"/>
</dbReference>
<keyword evidence="2" id="KW-1133">Transmembrane helix</keyword>
<feature type="compositionally biased region" description="Low complexity" evidence="1">
    <location>
        <begin position="8"/>
        <end position="44"/>
    </location>
</feature>
<evidence type="ECO:0000313" key="3">
    <source>
        <dbReference type="EMBL" id="ABK52798.1"/>
    </source>
</evidence>
<dbReference type="InParanoid" id="A0LTN8"/>
<accession>A0LTN8</accession>
<evidence type="ECO:0000256" key="2">
    <source>
        <dbReference type="SAM" id="Phobius"/>
    </source>
</evidence>
<dbReference type="AlphaFoldDB" id="A0LTN8"/>
<feature type="region of interest" description="Disordered" evidence="1">
    <location>
        <begin position="1"/>
        <end position="65"/>
    </location>
</feature>
<dbReference type="Proteomes" id="UP000008221">
    <property type="component" value="Chromosome"/>
</dbReference>
<dbReference type="RefSeq" id="WP_011719861.1">
    <property type="nucleotide sequence ID" value="NC_008578.1"/>
</dbReference>
<keyword evidence="2" id="KW-0812">Transmembrane</keyword>
<gene>
    <name evidence="3" type="ordered locus">Acel_1025</name>
</gene>
<proteinExistence type="predicted"/>
<organism evidence="3 4">
    <name type="scientific">Acidothermus cellulolyticus (strain ATCC 43068 / DSM 8971 / 11B)</name>
    <dbReference type="NCBI Taxonomy" id="351607"/>
    <lineage>
        <taxon>Bacteria</taxon>
        <taxon>Bacillati</taxon>
        <taxon>Actinomycetota</taxon>
        <taxon>Actinomycetes</taxon>
        <taxon>Acidothermales</taxon>
        <taxon>Acidothermaceae</taxon>
        <taxon>Acidothermus</taxon>
    </lineage>
</organism>
<evidence type="ECO:0000313" key="4">
    <source>
        <dbReference type="Proteomes" id="UP000008221"/>
    </source>
</evidence>
<name>A0LTN8_ACIC1</name>